<protein>
    <submittedName>
        <fullName evidence="1">Uncharacterized protein</fullName>
    </submittedName>
</protein>
<dbReference type="EMBL" id="CP014691">
    <property type="protein sequence ID" value="AQS87313.1"/>
    <property type="molecule type" value="Genomic_DNA"/>
</dbReference>
<proteinExistence type="predicted"/>
<gene>
    <name evidence="1" type="ORF">A0U93_04450</name>
</gene>
<dbReference type="Proteomes" id="UP000188604">
    <property type="component" value="Chromosome"/>
</dbReference>
<dbReference type="KEGG" id="nch:A0U93_04450"/>
<evidence type="ECO:0000313" key="2">
    <source>
        <dbReference type="Proteomes" id="UP000188604"/>
    </source>
</evidence>
<reference evidence="1 2" key="1">
    <citation type="submission" date="2016-03" db="EMBL/GenBank/DDBJ databases">
        <title>Acetic acid bacteria sequencing.</title>
        <authorList>
            <person name="Brandt J."/>
            <person name="Jakob F."/>
            <person name="Vogel R.F."/>
        </authorList>
    </citation>
    <scope>NUCLEOTIDE SEQUENCE [LARGE SCALE GENOMIC DNA]</scope>
    <source>
        <strain evidence="1 2">NBRC 101099</strain>
    </source>
</reference>
<dbReference type="RefSeq" id="WP_077806289.1">
    <property type="nucleotide sequence ID" value="NZ_BJXS01000008.1"/>
</dbReference>
<accession>A0A1U9KNI2</accession>
<sequence>MTRKVKNEATTLLEQHGEKALSIAMRQYDTALELQDIGQQGFWLDVVDEIKALNAGSPSANIGKSDV</sequence>
<evidence type="ECO:0000313" key="1">
    <source>
        <dbReference type="EMBL" id="AQS87313.1"/>
    </source>
</evidence>
<name>A0A1U9KNI2_9PROT</name>
<organism evidence="1 2">
    <name type="scientific">Neoasaia chiangmaiensis</name>
    <dbReference type="NCBI Taxonomy" id="320497"/>
    <lineage>
        <taxon>Bacteria</taxon>
        <taxon>Pseudomonadati</taxon>
        <taxon>Pseudomonadota</taxon>
        <taxon>Alphaproteobacteria</taxon>
        <taxon>Acetobacterales</taxon>
        <taxon>Acetobacteraceae</taxon>
        <taxon>Neoasaia</taxon>
    </lineage>
</organism>
<keyword evidence="2" id="KW-1185">Reference proteome</keyword>
<dbReference type="AlphaFoldDB" id="A0A1U9KNI2"/>
<dbReference type="OrthoDB" id="9967434at2"/>